<dbReference type="InterPro" id="IPR001619">
    <property type="entry name" value="Sec1-like"/>
</dbReference>
<evidence type="ECO:0000256" key="2">
    <source>
        <dbReference type="SAM" id="Coils"/>
    </source>
</evidence>
<dbReference type="EMBL" id="MNPJ01000024">
    <property type="protein sequence ID" value="OQS53897.1"/>
    <property type="molecule type" value="Genomic_DNA"/>
</dbReference>
<dbReference type="PANTHER" id="PTHR11679">
    <property type="entry name" value="VESICLE PROTEIN SORTING-ASSOCIATED"/>
    <property type="match status" value="1"/>
</dbReference>
<dbReference type="Gene3D" id="1.25.40.60">
    <property type="match status" value="1"/>
</dbReference>
<organism evidence="3 4">
    <name type="scientific">Ecytonucleospora hepatopenaei</name>
    <dbReference type="NCBI Taxonomy" id="646526"/>
    <lineage>
        <taxon>Eukaryota</taxon>
        <taxon>Fungi</taxon>
        <taxon>Fungi incertae sedis</taxon>
        <taxon>Microsporidia</taxon>
        <taxon>Enterocytozoonidae</taxon>
        <taxon>Ecytonucleospora</taxon>
    </lineage>
</organism>
<dbReference type="Gene3D" id="3.40.50.2060">
    <property type="match status" value="1"/>
</dbReference>
<dbReference type="Proteomes" id="UP000192758">
    <property type="component" value="Unassembled WGS sequence"/>
</dbReference>
<feature type="coiled-coil region" evidence="2">
    <location>
        <begin position="226"/>
        <end position="253"/>
    </location>
</feature>
<evidence type="ECO:0000313" key="4">
    <source>
        <dbReference type="Proteomes" id="UP000192758"/>
    </source>
</evidence>
<dbReference type="InterPro" id="IPR043127">
    <property type="entry name" value="Sec-1-like_dom3a"/>
</dbReference>
<evidence type="ECO:0000256" key="1">
    <source>
        <dbReference type="ARBA" id="ARBA00009884"/>
    </source>
</evidence>
<dbReference type="AlphaFoldDB" id="A0A1W0E3R6"/>
<protein>
    <submittedName>
        <fullName evidence="3">Rop</fullName>
    </submittedName>
</protein>
<dbReference type="SUPFAM" id="SSF56815">
    <property type="entry name" value="Sec1/munc18-like (SM) proteins"/>
    <property type="match status" value="1"/>
</dbReference>
<comment type="caution">
    <text evidence="3">The sequence shown here is derived from an EMBL/GenBank/DDBJ whole genome shotgun (WGS) entry which is preliminary data.</text>
</comment>
<dbReference type="STRING" id="646526.A0A1W0E3R6"/>
<dbReference type="InterPro" id="IPR027482">
    <property type="entry name" value="Sec1-like_dom2"/>
</dbReference>
<name>A0A1W0E3R6_9MICR</name>
<sequence>MNIKEMLKKKIVKDVLTIYNADWSVLVYDKAAGEIMVDLFSKSELNGYSISEAFLINAEKPEWDFPAVYFVLGTDENYAKINTEFNNKIFSKTTVIILEEKDDKRSLNKLIKTKTLNFNANVNEERIFVSSFKNCIKSAEYLIDTKFTIFKMPCIKETPQFSEFSENDILGDFLILDRSFDLFTPLMHFFTFKSMISEIYSETNENFDDGSKLYKELRYRHMADIQKILQYNINKLNENMEQLDKKLSTSELSKMVLDAPENIKLKKSIEKYSNYLKEAFARLNYLQEVLSDDVNFNCLIEAELILATGKKENKKISIDLSFLFDLLASTRLQKTDKLRLLYLIKFKNVSLTITEQSILKQSGFLAEDIDCRVDLSNKYTRTVEKDYQYEISRFEPFLTDIINDCLVSDFKSFLVKVNNLQPKKQKEVPFSLRKTSMLTVKKKNVNRKKVVVYVKNGLTVEECRLAYDLSEALGIELILSSDRILKPNEIIDIIKNKYRKNITKK</sequence>
<dbReference type="Gene3D" id="3.90.830.10">
    <property type="entry name" value="Syntaxin Binding Protein 1, Chain A, domain 2"/>
    <property type="match status" value="1"/>
</dbReference>
<dbReference type="Gene3D" id="3.40.50.1910">
    <property type="match status" value="1"/>
</dbReference>
<reference evidence="3 4" key="1">
    <citation type="journal article" date="2017" name="Environ. Microbiol.">
        <title>Decay of the glycolytic pathway and adaptation to intranuclear parasitism within Enterocytozoonidae microsporidia.</title>
        <authorList>
            <person name="Wiredu Boakye D."/>
            <person name="Jaroenlak P."/>
            <person name="Prachumwat A."/>
            <person name="Williams T.A."/>
            <person name="Bateman K.S."/>
            <person name="Itsathitphaisarn O."/>
            <person name="Sritunyalucksana K."/>
            <person name="Paszkiewicz K.H."/>
            <person name="Moore K.A."/>
            <person name="Stentiford G.D."/>
            <person name="Williams B.A."/>
        </authorList>
    </citation>
    <scope>NUCLEOTIDE SEQUENCE [LARGE SCALE GENOMIC DNA]</scope>
    <source>
        <strain evidence="3 4">TH1</strain>
    </source>
</reference>
<dbReference type="VEuPathDB" id="MicrosporidiaDB:EHP00_719"/>
<proteinExistence type="inferred from homology"/>
<dbReference type="InterPro" id="IPR043154">
    <property type="entry name" value="Sec-1-like_dom1"/>
</dbReference>
<dbReference type="Pfam" id="PF00995">
    <property type="entry name" value="Sec1"/>
    <property type="match status" value="1"/>
</dbReference>
<accession>A0A1W0E3R6</accession>
<dbReference type="GO" id="GO:0016192">
    <property type="term" value="P:vesicle-mediated transport"/>
    <property type="evidence" value="ECO:0007669"/>
    <property type="project" value="InterPro"/>
</dbReference>
<dbReference type="OrthoDB" id="2228at2759"/>
<dbReference type="InterPro" id="IPR036045">
    <property type="entry name" value="Sec1-like_sf"/>
</dbReference>
<keyword evidence="2" id="KW-0175">Coiled coil</keyword>
<keyword evidence="4" id="KW-1185">Reference proteome</keyword>
<comment type="similarity">
    <text evidence="1">Belongs to the STXBP/unc-18/SEC1 family.</text>
</comment>
<gene>
    <name evidence="3" type="primary">Rop</name>
    <name evidence="3" type="ORF">EHP00_719</name>
</gene>
<evidence type="ECO:0000313" key="3">
    <source>
        <dbReference type="EMBL" id="OQS53897.1"/>
    </source>
</evidence>